<evidence type="ECO:0000256" key="8">
    <source>
        <dbReference type="ARBA" id="ARBA00022827"/>
    </source>
</evidence>
<evidence type="ECO:0000313" key="18">
    <source>
        <dbReference type="EMBL" id="TCP32307.1"/>
    </source>
</evidence>
<evidence type="ECO:0000256" key="2">
    <source>
        <dbReference type="ARBA" id="ARBA00008414"/>
    </source>
</evidence>
<evidence type="ECO:0000256" key="12">
    <source>
        <dbReference type="ARBA" id="ARBA00023027"/>
    </source>
</evidence>
<dbReference type="GO" id="GO:0019825">
    <property type="term" value="F:oxygen binding"/>
    <property type="evidence" value="ECO:0007669"/>
    <property type="project" value="InterPro"/>
</dbReference>
<keyword evidence="9 15" id="KW-0521">NADP</keyword>
<accession>A0A4R2PBE3</accession>
<feature type="region of interest" description="Reductase" evidence="15">
    <location>
        <begin position="148"/>
        <end position="412"/>
    </location>
</feature>
<evidence type="ECO:0000256" key="10">
    <source>
        <dbReference type="ARBA" id="ARBA00023002"/>
    </source>
</evidence>
<comment type="similarity">
    <text evidence="2 15">Belongs to the globin family. Two-domain flavohemoproteins subfamily.</text>
</comment>
<dbReference type="GO" id="GO:0005344">
    <property type="term" value="F:oxygen carrier activity"/>
    <property type="evidence" value="ECO:0007669"/>
    <property type="project" value="UniProtKB-UniRule"/>
</dbReference>
<proteinExistence type="inferred from homology"/>
<dbReference type="Pfam" id="PF00175">
    <property type="entry name" value="NAD_binding_1"/>
    <property type="match status" value="1"/>
</dbReference>
<comment type="catalytic activity">
    <reaction evidence="13 15">
        <text>2 nitric oxide + NADH + 2 O2 = 2 nitrate + NAD(+) + H(+)</text>
        <dbReference type="Rhea" id="RHEA:19469"/>
        <dbReference type="ChEBI" id="CHEBI:15378"/>
        <dbReference type="ChEBI" id="CHEBI:15379"/>
        <dbReference type="ChEBI" id="CHEBI:16480"/>
        <dbReference type="ChEBI" id="CHEBI:17632"/>
        <dbReference type="ChEBI" id="CHEBI:57540"/>
        <dbReference type="ChEBI" id="CHEBI:57945"/>
        <dbReference type="EC" id="1.14.12.17"/>
    </reaction>
</comment>
<evidence type="ECO:0000256" key="14">
    <source>
        <dbReference type="ARBA" id="ARBA00049433"/>
    </source>
</evidence>
<comment type="similarity">
    <text evidence="1 15">In the C-terminal section; belongs to the flavoprotein pyridine nucleotide cytochrome reductase family.</text>
</comment>
<evidence type="ECO:0000313" key="19">
    <source>
        <dbReference type="Proteomes" id="UP000295416"/>
    </source>
</evidence>
<dbReference type="InterPro" id="IPR039261">
    <property type="entry name" value="FNR_nucleotide-bd"/>
</dbReference>
<evidence type="ECO:0000259" key="17">
    <source>
        <dbReference type="PROSITE" id="PS51384"/>
    </source>
</evidence>
<keyword evidence="10 15" id="KW-0560">Oxidoreductase</keyword>
<keyword evidence="4 15" id="KW-0349">Heme</keyword>
<gene>
    <name evidence="15" type="primary">hmp</name>
    <name evidence="18" type="ORF">EV207_101286</name>
</gene>
<comment type="caution">
    <text evidence="18">The sequence shown here is derived from an EMBL/GenBank/DDBJ whole genome shotgun (WGS) entry which is preliminary data.</text>
</comment>
<dbReference type="RefSeq" id="WP_132742842.1">
    <property type="nucleotide sequence ID" value="NZ_SLXK01000001.1"/>
</dbReference>
<keyword evidence="18" id="KW-0223">Dioxygenase</keyword>
<dbReference type="OrthoDB" id="9801223at2"/>
<dbReference type="GO" id="GO:0071949">
    <property type="term" value="F:FAD binding"/>
    <property type="evidence" value="ECO:0007669"/>
    <property type="project" value="InterPro"/>
</dbReference>
<comment type="cofactor">
    <cofactor evidence="15">
        <name>heme b</name>
        <dbReference type="ChEBI" id="CHEBI:60344"/>
    </cofactor>
    <text evidence="15">Binds 1 heme b (iron(II)-protoporphyrin IX) group per subunit.</text>
</comment>
<name>A0A4R2PBE3_9BACL</name>
<dbReference type="InterPro" id="IPR017927">
    <property type="entry name" value="FAD-bd_FR_type"/>
</dbReference>
<dbReference type="FunFam" id="3.40.50.80:FF:000010">
    <property type="entry name" value="Flavohemoprotein"/>
    <property type="match status" value="1"/>
</dbReference>
<dbReference type="SUPFAM" id="SSF46458">
    <property type="entry name" value="Globin-like"/>
    <property type="match status" value="1"/>
</dbReference>
<dbReference type="AlphaFoldDB" id="A0A4R2PBE3"/>
<feature type="binding site" evidence="15">
    <location>
        <begin position="274"/>
        <end position="279"/>
    </location>
    <ligand>
        <name>NADP(+)</name>
        <dbReference type="ChEBI" id="CHEBI:58349"/>
    </ligand>
</feature>
<feature type="site" description="Influences the redox potential of the prosthetic heme and FAD groups" evidence="15">
    <location>
        <position position="394"/>
    </location>
</feature>
<feature type="site" description="Involved in heme-bound ligand stabilization and O-O bond activation" evidence="15">
    <location>
        <position position="28"/>
    </location>
</feature>
<evidence type="ECO:0000256" key="9">
    <source>
        <dbReference type="ARBA" id="ARBA00022857"/>
    </source>
</evidence>
<dbReference type="InterPro" id="IPR012292">
    <property type="entry name" value="Globin/Proto"/>
</dbReference>
<feature type="domain" description="Globin" evidence="16">
    <location>
        <begin position="1"/>
        <end position="137"/>
    </location>
</feature>
<dbReference type="InterPro" id="IPR017938">
    <property type="entry name" value="Riboflavin_synthase-like_b-brl"/>
</dbReference>
<dbReference type="PANTHER" id="PTHR43396:SF3">
    <property type="entry name" value="FLAVOHEMOPROTEIN"/>
    <property type="match status" value="1"/>
</dbReference>
<dbReference type="HAMAP" id="MF_01252">
    <property type="entry name" value="Hmp"/>
    <property type="match status" value="1"/>
</dbReference>
<dbReference type="InterPro" id="IPR008333">
    <property type="entry name" value="Cbr1-like_FAD-bd_dom"/>
</dbReference>
<dbReference type="EMBL" id="SLXK01000001">
    <property type="protein sequence ID" value="TCP32307.1"/>
    <property type="molecule type" value="Genomic_DNA"/>
</dbReference>
<dbReference type="InterPro" id="IPR023950">
    <property type="entry name" value="Hmp"/>
</dbReference>
<comment type="domain">
    <text evidence="15">Consists of two distinct domains; an N-terminal heme-containing oxygen-binding domain and a C-terminal reductase domain with binding sites for FAD and NAD(P)H.</text>
</comment>
<comment type="function">
    <text evidence="15">Is involved in NO detoxification in an aerobic process, termed nitric oxide dioxygenase (NOD) reaction that utilizes O(2) and NAD(P)H to convert NO to nitrate, which protects the bacterium from various noxious nitrogen compounds. Therefore, plays a central role in the inducible response to nitrosative stress.</text>
</comment>
<dbReference type="PROSITE" id="PS51384">
    <property type="entry name" value="FAD_FR"/>
    <property type="match status" value="1"/>
</dbReference>
<dbReference type="Gene3D" id="2.40.30.10">
    <property type="entry name" value="Translation factors"/>
    <property type="match status" value="1"/>
</dbReference>
<feature type="binding site" evidence="15">
    <location>
        <begin position="204"/>
        <end position="207"/>
    </location>
    <ligand>
        <name>FAD</name>
        <dbReference type="ChEBI" id="CHEBI:57692"/>
    </ligand>
</feature>
<evidence type="ECO:0000256" key="7">
    <source>
        <dbReference type="ARBA" id="ARBA00022723"/>
    </source>
</evidence>
<feature type="binding site" evidence="15">
    <location>
        <position position="188"/>
    </location>
    <ligand>
        <name>FAD</name>
        <dbReference type="ChEBI" id="CHEBI:57692"/>
    </ligand>
</feature>
<dbReference type="FunFam" id="1.10.490.10:FF:000003">
    <property type="entry name" value="Flavohemoprotein"/>
    <property type="match status" value="1"/>
</dbReference>
<dbReference type="InterPro" id="IPR009050">
    <property type="entry name" value="Globin-like_sf"/>
</dbReference>
<keyword evidence="5 15" id="KW-0561">Oxygen transport</keyword>
<evidence type="ECO:0000256" key="15">
    <source>
        <dbReference type="HAMAP-Rule" id="MF_01252"/>
    </source>
</evidence>
<keyword evidence="8 15" id="KW-0274">FAD</keyword>
<dbReference type="CDD" id="cd06184">
    <property type="entry name" value="flavohem_like_fad_nad_binding"/>
    <property type="match status" value="1"/>
</dbReference>
<dbReference type="GO" id="GO:0008941">
    <property type="term" value="F:nitric oxide dioxygenase NAD(P)H activity"/>
    <property type="evidence" value="ECO:0007669"/>
    <property type="project" value="UniProtKB-UniRule"/>
</dbReference>
<dbReference type="InterPro" id="IPR000971">
    <property type="entry name" value="Globin"/>
</dbReference>
<feature type="active site" description="Charge relay system" evidence="15">
    <location>
        <position position="136"/>
    </location>
</feature>
<evidence type="ECO:0000256" key="3">
    <source>
        <dbReference type="ARBA" id="ARBA00022448"/>
    </source>
</evidence>
<evidence type="ECO:0000256" key="13">
    <source>
        <dbReference type="ARBA" id="ARBA00048649"/>
    </source>
</evidence>
<keyword evidence="7 15" id="KW-0479">Metal-binding</keyword>
<dbReference type="GO" id="GO:0046210">
    <property type="term" value="P:nitric oxide catabolic process"/>
    <property type="evidence" value="ECO:0007669"/>
    <property type="project" value="TreeGrafter"/>
</dbReference>
<evidence type="ECO:0000259" key="16">
    <source>
        <dbReference type="PROSITE" id="PS01033"/>
    </source>
</evidence>
<organism evidence="18 19">
    <name type="scientific">Scopulibacillus darangshiensis</name>
    <dbReference type="NCBI Taxonomy" id="442528"/>
    <lineage>
        <taxon>Bacteria</taxon>
        <taxon>Bacillati</taxon>
        <taxon>Bacillota</taxon>
        <taxon>Bacilli</taxon>
        <taxon>Bacillales</taxon>
        <taxon>Sporolactobacillaceae</taxon>
        <taxon>Scopulibacillus</taxon>
    </lineage>
</organism>
<dbReference type="GO" id="GO:0009636">
    <property type="term" value="P:response to toxic substance"/>
    <property type="evidence" value="ECO:0007669"/>
    <property type="project" value="UniProtKB-KW"/>
</dbReference>
<keyword evidence="19" id="KW-1185">Reference proteome</keyword>
<dbReference type="SUPFAM" id="SSF63380">
    <property type="entry name" value="Riboflavin synthase domain-like"/>
    <property type="match status" value="1"/>
</dbReference>
<keyword evidence="15" id="KW-0216">Detoxification</keyword>
<evidence type="ECO:0000256" key="5">
    <source>
        <dbReference type="ARBA" id="ARBA00022621"/>
    </source>
</evidence>
<dbReference type="Gene3D" id="3.40.50.80">
    <property type="entry name" value="Nucleotide-binding domain of ferredoxin-NADP reductase (FNR) module"/>
    <property type="match status" value="1"/>
</dbReference>
<keyword evidence="11 15" id="KW-0408">Iron</keyword>
<feature type="binding site" evidence="15">
    <location>
        <begin position="395"/>
        <end position="398"/>
    </location>
    <ligand>
        <name>FAD</name>
        <dbReference type="ChEBI" id="CHEBI:57692"/>
    </ligand>
</feature>
<evidence type="ECO:0000256" key="1">
    <source>
        <dbReference type="ARBA" id="ARBA00006401"/>
    </source>
</evidence>
<feature type="domain" description="FAD-binding FR-type" evidence="17">
    <location>
        <begin position="150"/>
        <end position="261"/>
    </location>
</feature>
<keyword evidence="3 15" id="KW-0813">Transport</keyword>
<dbReference type="FunFam" id="2.40.30.10:FF:000034">
    <property type="entry name" value="Flavohemoprotein"/>
    <property type="match status" value="1"/>
</dbReference>
<feature type="binding site" description="proximal binding residue" evidence="15">
    <location>
        <position position="84"/>
    </location>
    <ligand>
        <name>heme b</name>
        <dbReference type="ChEBI" id="CHEBI:60344"/>
    </ligand>
    <ligandPart>
        <name>Fe</name>
        <dbReference type="ChEBI" id="CHEBI:18248"/>
    </ligandPart>
</feature>
<dbReference type="GO" id="GO:0020037">
    <property type="term" value="F:heme binding"/>
    <property type="evidence" value="ECO:0007669"/>
    <property type="project" value="InterPro"/>
</dbReference>
<dbReference type="Pfam" id="PF00042">
    <property type="entry name" value="Globin"/>
    <property type="match status" value="1"/>
</dbReference>
<dbReference type="EC" id="1.14.12.17" evidence="15"/>
<dbReference type="Gene3D" id="1.10.490.10">
    <property type="entry name" value="Globins"/>
    <property type="match status" value="1"/>
</dbReference>
<dbReference type="GO" id="GO:0046872">
    <property type="term" value="F:metal ion binding"/>
    <property type="evidence" value="ECO:0007669"/>
    <property type="project" value="UniProtKB-KW"/>
</dbReference>
<evidence type="ECO:0000256" key="11">
    <source>
        <dbReference type="ARBA" id="ARBA00023004"/>
    </source>
</evidence>
<dbReference type="Proteomes" id="UP000295416">
    <property type="component" value="Unassembled WGS sequence"/>
</dbReference>
<keyword evidence="12 15" id="KW-0520">NAD</keyword>
<dbReference type="NCBIfam" id="NF009805">
    <property type="entry name" value="PRK13289.1"/>
    <property type="match status" value="1"/>
</dbReference>
<dbReference type="GO" id="GO:0071500">
    <property type="term" value="P:cellular response to nitrosative stress"/>
    <property type="evidence" value="ECO:0007669"/>
    <property type="project" value="TreeGrafter"/>
</dbReference>
<feature type="active site" description="Charge relay system" evidence="15">
    <location>
        <position position="94"/>
    </location>
</feature>
<comment type="catalytic activity">
    <reaction evidence="14 15">
        <text>2 nitric oxide + NADPH + 2 O2 = 2 nitrate + NADP(+) + H(+)</text>
        <dbReference type="Rhea" id="RHEA:19465"/>
        <dbReference type="ChEBI" id="CHEBI:15378"/>
        <dbReference type="ChEBI" id="CHEBI:15379"/>
        <dbReference type="ChEBI" id="CHEBI:16480"/>
        <dbReference type="ChEBI" id="CHEBI:17632"/>
        <dbReference type="ChEBI" id="CHEBI:57783"/>
        <dbReference type="ChEBI" id="CHEBI:58349"/>
        <dbReference type="EC" id="1.14.12.17"/>
    </reaction>
</comment>
<dbReference type="PANTHER" id="PTHR43396">
    <property type="entry name" value="FLAVOHEMOPROTEIN"/>
    <property type="match status" value="1"/>
</dbReference>
<comment type="cofactor">
    <cofactor evidence="15">
        <name>FAD</name>
        <dbReference type="ChEBI" id="CHEBI:57692"/>
    </cofactor>
    <text evidence="15">Binds 1 FAD per subunit.</text>
</comment>
<reference evidence="18 19" key="1">
    <citation type="submission" date="2019-03" db="EMBL/GenBank/DDBJ databases">
        <title>Genomic Encyclopedia of Type Strains, Phase IV (KMG-IV): sequencing the most valuable type-strain genomes for metagenomic binning, comparative biology and taxonomic classification.</title>
        <authorList>
            <person name="Goeker M."/>
        </authorList>
    </citation>
    <scope>NUCLEOTIDE SEQUENCE [LARGE SCALE GENOMIC DNA]</scope>
    <source>
        <strain evidence="18 19">DSM 19377</strain>
    </source>
</reference>
<evidence type="ECO:0000256" key="4">
    <source>
        <dbReference type="ARBA" id="ARBA00022617"/>
    </source>
</evidence>
<protein>
    <recommendedName>
        <fullName evidence="15">Flavohemoprotein</fullName>
    </recommendedName>
    <alternativeName>
        <fullName evidence="15">Flavohemoglobin</fullName>
    </alternativeName>
    <alternativeName>
        <fullName evidence="15">Hemoglobin-like protein</fullName>
    </alternativeName>
    <alternativeName>
        <fullName evidence="15">Nitric oxide dioxygenase</fullName>
        <shortName evidence="15">NO oxygenase</shortName>
        <shortName evidence="15">NOD</shortName>
        <ecNumber evidence="15">1.14.12.17</ecNumber>
    </alternativeName>
</protein>
<dbReference type="Pfam" id="PF00970">
    <property type="entry name" value="FAD_binding_6"/>
    <property type="match status" value="1"/>
</dbReference>
<evidence type="ECO:0000256" key="6">
    <source>
        <dbReference type="ARBA" id="ARBA00022630"/>
    </source>
</evidence>
<feature type="site" description="Influences the redox potential of the prosthetic heme and FAD groups" evidence="15">
    <location>
        <position position="83"/>
    </location>
</feature>
<dbReference type="PROSITE" id="PS01033">
    <property type="entry name" value="GLOBIN"/>
    <property type="match status" value="1"/>
</dbReference>
<dbReference type="InterPro" id="IPR001433">
    <property type="entry name" value="OxRdtase_FAD/NAD-bd"/>
</dbReference>
<dbReference type="SUPFAM" id="SSF52343">
    <property type="entry name" value="Ferredoxin reductase-like, C-terminal NADP-linked domain"/>
    <property type="match status" value="1"/>
</dbReference>
<sequence>MDQQTIDIVKATVPVLEEKGDAITVSFYNHLFSEHPELYNVFNQTHQKQQKQQRALAQAVLAAAKHIDKLEAILGSVKGIAHKHRSIGVKPEHYPIVGENLLWAIKDVLGDAATDEIMQAWEIAYGEIAKVFIAIEDALREEVKNRHGWNGYLPFKVDRKVEESSVITSFYLKPVNGQELPEFEAGQYISIKLDIPGEKYTHIRQYSLSDAPGTGYFRISVKREDARDPFPEGVVTNYLHESVKVGDVLQISAPAGDFTLDHTPDKPLVLISGGVGQTPMMSMLKQAVNQTPERNITWVHAAVNGTTHAFAKDVVKLDQQHKNLQTFFCYEAPTESDQERCLYAKTGYIDGEWLAQVIIDKNADYYFCGPKPFMKAIYTILKHWEIEDENIHFEFFGPQDQLVEKETATTGA</sequence>
<keyword evidence="6 15" id="KW-0285">Flavoprotein</keyword>